<gene>
    <name evidence="4" type="ordered locus">Spico_1686</name>
</gene>
<dbReference type="STRING" id="760011.Spico_1686"/>
<keyword evidence="2" id="KW-0472">Membrane</keyword>
<reference evidence="4 5" key="2">
    <citation type="journal article" date="2012" name="Stand. Genomic Sci.">
        <title>Complete genome sequence of the termite hindgut bacterium Spirochaeta coccoides type strain (SPN1(T)), reclassification in the genus Sphaerochaeta as Sphaerochaeta coccoides comb. nov. and emendations of the family Spirochaetaceae and the genus Sphaerochaeta.</title>
        <authorList>
            <person name="Abt B."/>
            <person name="Han C."/>
            <person name="Scheuner C."/>
            <person name="Lu M."/>
            <person name="Lapidus A."/>
            <person name="Nolan M."/>
            <person name="Lucas S."/>
            <person name="Hammon N."/>
            <person name="Deshpande S."/>
            <person name="Cheng J.F."/>
            <person name="Tapia R."/>
            <person name="Goodwin L.A."/>
            <person name="Pitluck S."/>
            <person name="Liolios K."/>
            <person name="Pagani I."/>
            <person name="Ivanova N."/>
            <person name="Mavromatis K."/>
            <person name="Mikhailova N."/>
            <person name="Huntemann M."/>
            <person name="Pati A."/>
            <person name="Chen A."/>
            <person name="Palaniappan K."/>
            <person name="Land M."/>
            <person name="Hauser L."/>
            <person name="Brambilla E.M."/>
            <person name="Rohde M."/>
            <person name="Spring S."/>
            <person name="Gronow S."/>
            <person name="Goker M."/>
            <person name="Woyke T."/>
            <person name="Bristow J."/>
            <person name="Eisen J.A."/>
            <person name="Markowitz V."/>
            <person name="Hugenholtz P."/>
            <person name="Kyrpides N.C."/>
            <person name="Klenk H.P."/>
            <person name="Detter J.C."/>
        </authorList>
    </citation>
    <scope>NUCLEOTIDE SEQUENCE [LARGE SCALE GENOMIC DNA]</scope>
    <source>
        <strain evidence="5">ATCC BAA-1237 / DSM 17374 / SPN1</strain>
    </source>
</reference>
<feature type="domain" description="GerMN" evidence="3">
    <location>
        <begin position="115"/>
        <end position="208"/>
    </location>
</feature>
<proteinExistence type="predicted"/>
<reference evidence="5" key="1">
    <citation type="submission" date="2011-04" db="EMBL/GenBank/DDBJ databases">
        <title>The complete genome of Spirochaeta coccoides DSM 17374.</title>
        <authorList>
            <person name="Lucas S."/>
            <person name="Copeland A."/>
            <person name="Lapidus A."/>
            <person name="Bruce D."/>
            <person name="Goodwin L."/>
            <person name="Pitluck S."/>
            <person name="Peters L."/>
            <person name="Kyrpides N."/>
            <person name="Mavromatis K."/>
            <person name="Pagani I."/>
            <person name="Ivanova N."/>
            <person name="Ovchinnikova G."/>
            <person name="Lu M."/>
            <person name="Detter J.C."/>
            <person name="Tapia R."/>
            <person name="Han C."/>
            <person name="Land M."/>
            <person name="Hauser L."/>
            <person name="Markowitz V."/>
            <person name="Cheng J.-F."/>
            <person name="Hugenholtz P."/>
            <person name="Woyke T."/>
            <person name="Wu D."/>
            <person name="Spring S."/>
            <person name="Schroeder M."/>
            <person name="Brambilla E."/>
            <person name="Klenk H.-P."/>
            <person name="Eisen J.A."/>
        </authorList>
    </citation>
    <scope>NUCLEOTIDE SEQUENCE [LARGE SCALE GENOMIC DNA]</scope>
    <source>
        <strain evidence="5">ATCC BAA-1237 / DSM 17374 / SPN1</strain>
    </source>
</reference>
<evidence type="ECO:0000256" key="2">
    <source>
        <dbReference type="SAM" id="Phobius"/>
    </source>
</evidence>
<protein>
    <submittedName>
        <fullName evidence="4">Lipoprotein LpqB, GerMN domain protein</fullName>
    </submittedName>
</protein>
<evidence type="ECO:0000256" key="1">
    <source>
        <dbReference type="SAM" id="MobiDB-lite"/>
    </source>
</evidence>
<evidence type="ECO:0000313" key="5">
    <source>
        <dbReference type="Proteomes" id="UP000007939"/>
    </source>
</evidence>
<feature type="region of interest" description="Disordered" evidence="1">
    <location>
        <begin position="1"/>
        <end position="25"/>
    </location>
</feature>
<keyword evidence="2" id="KW-1133">Transmembrane helix</keyword>
<dbReference type="Pfam" id="PF10646">
    <property type="entry name" value="Germane"/>
    <property type="match status" value="1"/>
</dbReference>
<keyword evidence="4" id="KW-0449">Lipoprotein</keyword>
<organism evidence="4 5">
    <name type="scientific">Parasphaerochaeta coccoides (strain ATCC BAA-1237 / DSM 17374 / SPN1)</name>
    <name type="common">Sphaerochaeta coccoides</name>
    <dbReference type="NCBI Taxonomy" id="760011"/>
    <lineage>
        <taxon>Bacteria</taxon>
        <taxon>Pseudomonadati</taxon>
        <taxon>Spirochaetota</taxon>
        <taxon>Spirochaetia</taxon>
        <taxon>Spirochaetales</taxon>
        <taxon>Sphaerochaetaceae</taxon>
        <taxon>Parasphaerochaeta</taxon>
    </lineage>
</organism>
<accession>F4GKK1</accession>
<dbReference type="InterPro" id="IPR019606">
    <property type="entry name" value="GerMN"/>
</dbReference>
<dbReference type="AlphaFoldDB" id="F4GKK1"/>
<feature type="transmembrane region" description="Helical" evidence="2">
    <location>
        <begin position="32"/>
        <end position="52"/>
    </location>
</feature>
<dbReference type="SMART" id="SM00909">
    <property type="entry name" value="Germane"/>
    <property type="match status" value="1"/>
</dbReference>
<keyword evidence="5" id="KW-1185">Reference proteome</keyword>
<dbReference type="EMBL" id="CP002659">
    <property type="protein sequence ID" value="AEC02884.1"/>
    <property type="molecule type" value="Genomic_DNA"/>
</dbReference>
<sequence>MHGDEYDSGYLTHPPVENEQQEKAKEKPRRHYMLLAWLVLFAVSIVMAVAFLPRTMASIEESGVLPLLREWQSRSESAVSPDYRTVEAALFFPTSSSGDIQNVTLYQKRTGSGLYHDTMEALLAGPDRDALARGAITRIPSGTRLIGLTVSYSIAYIDLSEEFLAAFKNSASPMLPNPAYHQILHTMKKTGLRDIVLLIDGVPLKDVLEKM</sequence>
<name>F4GKK1_PARC1</name>
<dbReference type="KEGG" id="scc:Spico_1686"/>
<dbReference type="Proteomes" id="UP000007939">
    <property type="component" value="Chromosome"/>
</dbReference>
<dbReference type="RefSeq" id="WP_013740277.1">
    <property type="nucleotide sequence ID" value="NC_015436.1"/>
</dbReference>
<dbReference type="HOGENOM" id="CLU_1502527_0_0_12"/>
<dbReference type="eggNOG" id="COG5401">
    <property type="taxonomic scope" value="Bacteria"/>
</dbReference>
<keyword evidence="2" id="KW-0812">Transmembrane</keyword>
<evidence type="ECO:0000313" key="4">
    <source>
        <dbReference type="EMBL" id="AEC02884.1"/>
    </source>
</evidence>
<evidence type="ECO:0000259" key="3">
    <source>
        <dbReference type="SMART" id="SM00909"/>
    </source>
</evidence>
<dbReference type="OrthoDB" id="306061at2"/>